<feature type="domain" description="Protein kinase" evidence="7">
    <location>
        <begin position="16"/>
        <end position="313"/>
    </location>
</feature>
<dbReference type="Gene3D" id="1.10.510.10">
    <property type="entry name" value="Transferase(Phosphotransferase) domain 1"/>
    <property type="match status" value="1"/>
</dbReference>
<protein>
    <submittedName>
        <fullName evidence="8">Serine/threonine-protein kinase pdik1l-A</fullName>
    </submittedName>
</protein>
<dbReference type="EMBL" id="LNIX01000001">
    <property type="protein sequence ID" value="OXA63549.1"/>
    <property type="molecule type" value="Genomic_DNA"/>
</dbReference>
<dbReference type="AlphaFoldDB" id="A0A226F197"/>
<comment type="caution">
    <text evidence="8">The sequence shown here is derived from an EMBL/GenBank/DDBJ whole genome shotgun (WGS) entry which is preliminary data.</text>
</comment>
<evidence type="ECO:0000256" key="1">
    <source>
        <dbReference type="ARBA" id="ARBA00022679"/>
    </source>
</evidence>
<evidence type="ECO:0000256" key="2">
    <source>
        <dbReference type="ARBA" id="ARBA00022741"/>
    </source>
</evidence>
<dbReference type="SUPFAM" id="SSF51126">
    <property type="entry name" value="Pectin lyase-like"/>
    <property type="match status" value="1"/>
</dbReference>
<dbReference type="GO" id="GO:0005634">
    <property type="term" value="C:nucleus"/>
    <property type="evidence" value="ECO:0007669"/>
    <property type="project" value="TreeGrafter"/>
</dbReference>
<dbReference type="GO" id="GO:0004672">
    <property type="term" value="F:protein kinase activity"/>
    <property type="evidence" value="ECO:0007669"/>
    <property type="project" value="InterPro"/>
</dbReference>
<dbReference type="InterPro" id="IPR000719">
    <property type="entry name" value="Prot_kinase_dom"/>
</dbReference>
<dbReference type="Pfam" id="PF00069">
    <property type="entry name" value="Pkinase"/>
    <property type="match status" value="1"/>
</dbReference>
<dbReference type="SUPFAM" id="SSF56112">
    <property type="entry name" value="Protein kinase-like (PK-like)"/>
    <property type="match status" value="1"/>
</dbReference>
<feature type="binding site" evidence="6">
    <location>
        <position position="44"/>
    </location>
    <ligand>
        <name>ATP</name>
        <dbReference type="ChEBI" id="CHEBI:30616"/>
    </ligand>
</feature>
<dbReference type="PROSITE" id="PS50011">
    <property type="entry name" value="PROTEIN_KINASE_DOM"/>
    <property type="match status" value="1"/>
</dbReference>
<dbReference type="Gene3D" id="3.30.200.20">
    <property type="entry name" value="Phosphorylase Kinase, domain 1"/>
    <property type="match status" value="1"/>
</dbReference>
<evidence type="ECO:0000256" key="6">
    <source>
        <dbReference type="PROSITE-ProRule" id="PRU10141"/>
    </source>
</evidence>
<dbReference type="InterPro" id="IPR008271">
    <property type="entry name" value="Ser/Thr_kinase_AS"/>
</dbReference>
<evidence type="ECO:0000256" key="4">
    <source>
        <dbReference type="ARBA" id="ARBA00022840"/>
    </source>
</evidence>
<dbReference type="InterPro" id="IPR011009">
    <property type="entry name" value="Kinase-like_dom_sf"/>
</dbReference>
<keyword evidence="1" id="KW-0808">Transferase</keyword>
<dbReference type="STRING" id="158441.A0A226F197"/>
<keyword evidence="4 6" id="KW-0067">ATP-binding</keyword>
<dbReference type="GO" id="GO:0005737">
    <property type="term" value="C:cytoplasm"/>
    <property type="evidence" value="ECO:0007669"/>
    <property type="project" value="TreeGrafter"/>
</dbReference>
<dbReference type="Proteomes" id="UP000198287">
    <property type="component" value="Unassembled WGS sequence"/>
</dbReference>
<dbReference type="OrthoDB" id="6348592at2759"/>
<dbReference type="PROSITE" id="PS00107">
    <property type="entry name" value="PROTEIN_KINASE_ATP"/>
    <property type="match status" value="1"/>
</dbReference>
<keyword evidence="3 8" id="KW-0418">Kinase</keyword>
<gene>
    <name evidence="8" type="ORF">Fcan01_01186</name>
</gene>
<evidence type="ECO:0000256" key="5">
    <source>
        <dbReference type="ARBA" id="ARBA00037982"/>
    </source>
</evidence>
<dbReference type="InterPro" id="IPR017441">
    <property type="entry name" value="Protein_kinase_ATP_BS"/>
</dbReference>
<evidence type="ECO:0000313" key="9">
    <source>
        <dbReference type="Proteomes" id="UP000198287"/>
    </source>
</evidence>
<organism evidence="8 9">
    <name type="scientific">Folsomia candida</name>
    <name type="common">Springtail</name>
    <dbReference type="NCBI Taxonomy" id="158441"/>
    <lineage>
        <taxon>Eukaryota</taxon>
        <taxon>Metazoa</taxon>
        <taxon>Ecdysozoa</taxon>
        <taxon>Arthropoda</taxon>
        <taxon>Hexapoda</taxon>
        <taxon>Collembola</taxon>
        <taxon>Entomobryomorpha</taxon>
        <taxon>Isotomoidea</taxon>
        <taxon>Isotomidae</taxon>
        <taxon>Proisotominae</taxon>
        <taxon>Folsomia</taxon>
    </lineage>
</organism>
<comment type="similarity">
    <text evidence="5">Belongs to the protein kinase superfamily. Ser/Thr protein kinase family. GCN2 subfamily.</text>
</comment>
<proteinExistence type="inferred from homology"/>
<reference evidence="8 9" key="1">
    <citation type="submission" date="2015-12" db="EMBL/GenBank/DDBJ databases">
        <title>The genome of Folsomia candida.</title>
        <authorList>
            <person name="Faddeeva A."/>
            <person name="Derks M.F."/>
            <person name="Anvar Y."/>
            <person name="Smit S."/>
            <person name="Van Straalen N."/>
            <person name="Roelofs D."/>
        </authorList>
    </citation>
    <scope>NUCLEOTIDE SEQUENCE [LARGE SCALE GENOMIC DNA]</scope>
    <source>
        <strain evidence="8 9">VU population</strain>
        <tissue evidence="8">Whole body</tissue>
    </source>
</reference>
<name>A0A226F197_FOLCA</name>
<dbReference type="InterPro" id="IPR011050">
    <property type="entry name" value="Pectin_lyase_fold/virulence"/>
</dbReference>
<keyword evidence="9" id="KW-1185">Reference proteome</keyword>
<dbReference type="GO" id="GO:0005524">
    <property type="term" value="F:ATP binding"/>
    <property type="evidence" value="ECO:0007669"/>
    <property type="project" value="UniProtKB-UniRule"/>
</dbReference>
<dbReference type="InterPro" id="IPR050339">
    <property type="entry name" value="CC_SR_Kinase"/>
</dbReference>
<dbReference type="PROSITE" id="PS00108">
    <property type="entry name" value="PROTEIN_KINASE_ST"/>
    <property type="match status" value="1"/>
</dbReference>
<keyword evidence="2 6" id="KW-0547">Nucleotide-binding</keyword>
<evidence type="ECO:0000313" key="8">
    <source>
        <dbReference type="EMBL" id="OXA63549.1"/>
    </source>
</evidence>
<evidence type="ECO:0000259" key="7">
    <source>
        <dbReference type="PROSITE" id="PS50011"/>
    </source>
</evidence>
<evidence type="ECO:0000256" key="3">
    <source>
        <dbReference type="ARBA" id="ARBA00022777"/>
    </source>
</evidence>
<dbReference type="CDD" id="cd14014">
    <property type="entry name" value="STKc_PknB_like"/>
    <property type="match status" value="1"/>
</dbReference>
<dbReference type="SMART" id="SM00220">
    <property type="entry name" value="S_TKc"/>
    <property type="match status" value="1"/>
</dbReference>
<accession>A0A226F197</accession>
<sequence>MSITHRNNPDFLDSIAEYHSSLGHGAFGVVIQAIDIDRTVTAIKFMHPTSTQDEEQTHRECKITIGLREHPNVIKMLNFVVKKELTPSQIQGIMQISSPMVRVLYEEKLNQLQPLEWTCIQMEICGKNLRDWLAEPDTRIDSIITQMTQVTIVLNLISGLKFLHDNQIIHRDLKPANVMFSRGAGYQLPVKIGDFGLSRKLRDDEPSSLTSNVGTRYYSAPEVRSGKYSYQADLFSLGLVIWEVVALLGPDKKCGIFDRVVYDGEEDLVKSHILLGDSVKDVIIRLTKRKPEDRLTSLKETENITTIWENITLPRQEMVAKTESDLKLCLKFATSGSTIILVEGVYVIDFHFKLNNIKIVGAGKTKTKLRSNDVRVIGNDCVFCDITISEFGDTIRVLLDGCKNTLKNVDVNAGGLIVLQGDDNRVENVTISWPGQGVLVKGCRNVIDGVKLDIVGQWGIHIGPGSDHNVVSNVYGDTYECGIRVDGSHNVLRSCNLAKGVLLEGSGTLNVVEDVSCINYGIGGGWGIVINATNCTVQGTKCGSVFVNANNTELNNVECGALIRINKGVEGVKVLNCVGKKLVISSQIVQIAACKFEGVDCKG</sequence>
<dbReference type="PANTHER" id="PTHR11042">
    <property type="entry name" value="EUKARYOTIC TRANSLATION INITIATION FACTOR 2-ALPHA KINASE EIF2-ALPHA KINASE -RELATED"/>
    <property type="match status" value="1"/>
</dbReference>